<dbReference type="RefSeq" id="WP_115180720.1">
    <property type="nucleotide sequence ID" value="NZ_UGHY01000002.1"/>
</dbReference>
<feature type="transmembrane region" description="Helical" evidence="6">
    <location>
        <begin position="379"/>
        <end position="398"/>
    </location>
</feature>
<accession>A0A377JK38</accession>
<dbReference type="InterPro" id="IPR050833">
    <property type="entry name" value="Poly_Biosynth_Transport"/>
</dbReference>
<protein>
    <submittedName>
        <fullName evidence="7">Polysaccharide biosynthesis protein</fullName>
    </submittedName>
</protein>
<feature type="transmembrane region" description="Helical" evidence="6">
    <location>
        <begin position="255"/>
        <end position="279"/>
    </location>
</feature>
<reference evidence="7 8" key="1">
    <citation type="submission" date="2018-06" db="EMBL/GenBank/DDBJ databases">
        <authorList>
            <consortium name="Pathogen Informatics"/>
            <person name="Doyle S."/>
        </authorList>
    </citation>
    <scope>NUCLEOTIDE SEQUENCE [LARGE SCALE GENOMIC DNA]</scope>
    <source>
        <strain evidence="7 8">NCTC10672</strain>
    </source>
</reference>
<feature type="transmembrane region" description="Helical" evidence="6">
    <location>
        <begin position="437"/>
        <end position="457"/>
    </location>
</feature>
<feature type="transmembrane region" description="Helical" evidence="6">
    <location>
        <begin position="126"/>
        <end position="144"/>
    </location>
</feature>
<feature type="transmembrane region" description="Helical" evidence="6">
    <location>
        <begin position="83"/>
        <end position="110"/>
    </location>
</feature>
<feature type="transmembrane region" description="Helical" evidence="6">
    <location>
        <begin position="12"/>
        <end position="35"/>
    </location>
</feature>
<feature type="transmembrane region" description="Helical" evidence="6">
    <location>
        <begin position="469"/>
        <end position="489"/>
    </location>
</feature>
<gene>
    <name evidence="7" type="ORF">NCTC10672_02141</name>
</gene>
<evidence type="ECO:0000256" key="2">
    <source>
        <dbReference type="ARBA" id="ARBA00022475"/>
    </source>
</evidence>
<evidence type="ECO:0000256" key="6">
    <source>
        <dbReference type="SAM" id="Phobius"/>
    </source>
</evidence>
<keyword evidence="2" id="KW-1003">Cell membrane</keyword>
<organism evidence="7 8">
    <name type="scientific">Haemophilus parainfluenzae</name>
    <dbReference type="NCBI Taxonomy" id="729"/>
    <lineage>
        <taxon>Bacteria</taxon>
        <taxon>Pseudomonadati</taxon>
        <taxon>Pseudomonadota</taxon>
        <taxon>Gammaproteobacteria</taxon>
        <taxon>Pasteurellales</taxon>
        <taxon>Pasteurellaceae</taxon>
        <taxon>Haemophilus</taxon>
    </lineage>
</organism>
<dbReference type="AlphaFoldDB" id="A0A377JK38"/>
<comment type="subcellular location">
    <subcellularLocation>
        <location evidence="1">Cell membrane</location>
        <topology evidence="1">Multi-pass membrane protein</topology>
    </subcellularLocation>
</comment>
<feature type="transmembrane region" description="Helical" evidence="6">
    <location>
        <begin position="184"/>
        <end position="210"/>
    </location>
</feature>
<evidence type="ECO:0000256" key="5">
    <source>
        <dbReference type="ARBA" id="ARBA00023136"/>
    </source>
</evidence>
<sequence>MSNKTIAKNMLFLYIRMLFNMGAMLYISRVVLQVLGVEDFGIYNIVMGVVVLFSFFNGTMTATTQRFINVEKASNDIQRVNKVFNISILNHLLIIFIVLVLAETVGLWFLNHKLVIPAERLQAANIVYQLALIIALAEIIKAPFNAMIVAHEKMGFYAWLGLGETILKLTSVFILSHITHYDKLITYGGLLLSVSLIVLSLYALFTKYYFKEAARFRLYKDLSKTKEMVSFSGWMLMGQIAYVGSTQGLNMVSNLFFGVAVNAAVAIATQVEGAIYSFVNNFQMAANPQLVQSYAAKDYDRNRQLILGISKYSLYLMAILSAPVLYFTHTLLTFWLGDHLPQYTEQLVQAIIACLLISAMAGAFWMSALAIGTSTVKQYNIIVALIDLCTVPLAYYLFTLGYNPVFAFVGKFSTMVISQIYRLYFINKKIKFNQKEFVSYLVNVGVVFGLLLGIIYISDTSRSYSLLEFIGQSIILEMVLICVILIFGLNTAEKNFLFSYLKKRVKNESTPY</sequence>
<feature type="transmembrane region" description="Helical" evidence="6">
    <location>
        <begin position="312"/>
        <end position="335"/>
    </location>
</feature>
<dbReference type="Proteomes" id="UP000254186">
    <property type="component" value="Unassembled WGS sequence"/>
</dbReference>
<evidence type="ECO:0000313" key="7">
    <source>
        <dbReference type="EMBL" id="STP06123.1"/>
    </source>
</evidence>
<feature type="transmembrane region" description="Helical" evidence="6">
    <location>
        <begin position="156"/>
        <end position="178"/>
    </location>
</feature>
<evidence type="ECO:0000256" key="4">
    <source>
        <dbReference type="ARBA" id="ARBA00022989"/>
    </source>
</evidence>
<evidence type="ECO:0000313" key="8">
    <source>
        <dbReference type="Proteomes" id="UP000254186"/>
    </source>
</evidence>
<feature type="transmembrane region" description="Helical" evidence="6">
    <location>
        <begin position="231"/>
        <end position="249"/>
    </location>
</feature>
<keyword evidence="4 6" id="KW-1133">Transmembrane helix</keyword>
<dbReference type="EMBL" id="UGHY01000002">
    <property type="protein sequence ID" value="STP06123.1"/>
    <property type="molecule type" value="Genomic_DNA"/>
</dbReference>
<evidence type="ECO:0000256" key="1">
    <source>
        <dbReference type="ARBA" id="ARBA00004651"/>
    </source>
</evidence>
<dbReference type="PANTHER" id="PTHR30250">
    <property type="entry name" value="PST FAMILY PREDICTED COLANIC ACID TRANSPORTER"/>
    <property type="match status" value="1"/>
</dbReference>
<name>A0A377JK38_HAEPA</name>
<keyword evidence="3 6" id="KW-0812">Transmembrane</keyword>
<feature type="transmembrane region" description="Helical" evidence="6">
    <location>
        <begin position="404"/>
        <end position="425"/>
    </location>
</feature>
<feature type="transmembrane region" description="Helical" evidence="6">
    <location>
        <begin position="41"/>
        <end position="62"/>
    </location>
</feature>
<dbReference type="GO" id="GO:0005886">
    <property type="term" value="C:plasma membrane"/>
    <property type="evidence" value="ECO:0007669"/>
    <property type="project" value="UniProtKB-SubCell"/>
</dbReference>
<evidence type="ECO:0000256" key="3">
    <source>
        <dbReference type="ARBA" id="ARBA00022692"/>
    </source>
</evidence>
<feature type="transmembrane region" description="Helical" evidence="6">
    <location>
        <begin position="347"/>
        <end position="372"/>
    </location>
</feature>
<dbReference type="PANTHER" id="PTHR30250:SF26">
    <property type="entry name" value="PSMA PROTEIN"/>
    <property type="match status" value="1"/>
</dbReference>
<proteinExistence type="predicted"/>
<keyword evidence="5 6" id="KW-0472">Membrane</keyword>